<dbReference type="Proteomes" id="UP000177583">
    <property type="component" value="Unassembled WGS sequence"/>
</dbReference>
<accession>A0A1F6GLV3</accession>
<reference evidence="1 2" key="1">
    <citation type="journal article" date="2016" name="Nat. Commun.">
        <title>Thousands of microbial genomes shed light on interconnected biogeochemical processes in an aquifer system.</title>
        <authorList>
            <person name="Anantharaman K."/>
            <person name="Brown C.T."/>
            <person name="Hug L.A."/>
            <person name="Sharon I."/>
            <person name="Castelle C.J."/>
            <person name="Probst A.J."/>
            <person name="Thomas B.C."/>
            <person name="Singh A."/>
            <person name="Wilkins M.J."/>
            <person name="Karaoz U."/>
            <person name="Brodie E.L."/>
            <person name="Williams K.H."/>
            <person name="Hubbard S.S."/>
            <person name="Banfield J.F."/>
        </authorList>
    </citation>
    <scope>NUCLEOTIDE SEQUENCE [LARGE SCALE GENOMIC DNA]</scope>
</reference>
<protein>
    <submittedName>
        <fullName evidence="1">Uncharacterized protein</fullName>
    </submittedName>
</protein>
<evidence type="ECO:0000313" key="2">
    <source>
        <dbReference type="Proteomes" id="UP000177583"/>
    </source>
</evidence>
<evidence type="ECO:0000313" key="1">
    <source>
        <dbReference type="EMBL" id="OGG99089.1"/>
    </source>
</evidence>
<name>A0A1F6GLV3_9PROT</name>
<sequence>MGRVFFEVWMIFSEKLAEQYQALKQEESENRQKPIDGSRGTGDDLGFCASGLKQRMATEIFTRLEGAR</sequence>
<proteinExistence type="predicted"/>
<gene>
    <name evidence="1" type="ORF">A2557_10040</name>
</gene>
<organism evidence="1 2">
    <name type="scientific">Candidatus Lambdaproteobacteria bacterium RIFOXYD2_FULL_56_26</name>
    <dbReference type="NCBI Taxonomy" id="1817773"/>
    <lineage>
        <taxon>Bacteria</taxon>
        <taxon>Pseudomonadati</taxon>
        <taxon>Pseudomonadota</taxon>
        <taxon>Candidatus Lambdaproteobacteria</taxon>
    </lineage>
</organism>
<dbReference type="AlphaFoldDB" id="A0A1F6GLV3"/>
<dbReference type="EMBL" id="MFNF01000061">
    <property type="protein sequence ID" value="OGG99089.1"/>
    <property type="molecule type" value="Genomic_DNA"/>
</dbReference>
<comment type="caution">
    <text evidence="1">The sequence shown here is derived from an EMBL/GenBank/DDBJ whole genome shotgun (WGS) entry which is preliminary data.</text>
</comment>